<keyword evidence="2" id="KW-1185">Reference proteome</keyword>
<reference evidence="1" key="1">
    <citation type="submission" date="2023-10" db="EMBL/GenBank/DDBJ databases">
        <authorList>
            <person name="Chen Y."/>
            <person name="Shah S."/>
            <person name="Dougan E. K."/>
            <person name="Thang M."/>
            <person name="Chan C."/>
        </authorList>
    </citation>
    <scope>NUCLEOTIDE SEQUENCE [LARGE SCALE GENOMIC DNA]</scope>
</reference>
<feature type="non-terminal residue" evidence="1">
    <location>
        <position position="1"/>
    </location>
</feature>
<dbReference type="Proteomes" id="UP001189429">
    <property type="component" value="Unassembled WGS sequence"/>
</dbReference>
<organism evidence="1 2">
    <name type="scientific">Prorocentrum cordatum</name>
    <dbReference type="NCBI Taxonomy" id="2364126"/>
    <lineage>
        <taxon>Eukaryota</taxon>
        <taxon>Sar</taxon>
        <taxon>Alveolata</taxon>
        <taxon>Dinophyceae</taxon>
        <taxon>Prorocentrales</taxon>
        <taxon>Prorocentraceae</taxon>
        <taxon>Prorocentrum</taxon>
    </lineage>
</organism>
<accession>A0ABN9XVP3</accession>
<dbReference type="EMBL" id="CAUYUJ010021063">
    <property type="protein sequence ID" value="CAK0902404.1"/>
    <property type="molecule type" value="Genomic_DNA"/>
</dbReference>
<evidence type="ECO:0000313" key="2">
    <source>
        <dbReference type="Proteomes" id="UP001189429"/>
    </source>
</evidence>
<protein>
    <submittedName>
        <fullName evidence="1">Uncharacterized protein</fullName>
    </submittedName>
</protein>
<sequence>EDRVGDAYVGNDEVSLDVADANDCVDIDGSQTHAVSQASRVFGGERMVANEPVPGLRAALREVGLAAHACAAEAWCQERGAAFISELLAHFGDLSVALGHAEGQGV</sequence>
<proteinExistence type="predicted"/>
<evidence type="ECO:0000313" key="1">
    <source>
        <dbReference type="EMBL" id="CAK0902404.1"/>
    </source>
</evidence>
<comment type="caution">
    <text evidence="1">The sequence shown here is derived from an EMBL/GenBank/DDBJ whole genome shotgun (WGS) entry which is preliminary data.</text>
</comment>
<name>A0ABN9XVP3_9DINO</name>
<gene>
    <name evidence="1" type="ORF">PCOR1329_LOCUS79028</name>
</gene>